<evidence type="ECO:0000313" key="1">
    <source>
        <dbReference type="EMBL" id="MCM2563781.1"/>
    </source>
</evidence>
<name>A0ACC6A1A6_9RHOB</name>
<proteinExistence type="predicted"/>
<dbReference type="Proteomes" id="UP001203036">
    <property type="component" value="Unassembled WGS sequence"/>
</dbReference>
<organism evidence="1 2">
    <name type="scientific">Lutimaribacter degradans</name>
    <dbReference type="NCBI Taxonomy" id="2945989"/>
    <lineage>
        <taxon>Bacteria</taxon>
        <taxon>Pseudomonadati</taxon>
        <taxon>Pseudomonadota</taxon>
        <taxon>Alphaproteobacteria</taxon>
        <taxon>Rhodobacterales</taxon>
        <taxon>Roseobacteraceae</taxon>
        <taxon>Lutimaribacter</taxon>
    </lineage>
</organism>
<sequence>MAVLAVAGLGAWGSAALGLGWQAGWLLGSVVGQSLFGPKLPDQQGPRLSDLAVSSSAYGAPIPIAYGTLRIAGNMIWSTGLIETTTTTRVGGKGGGGGQKVTEYSYAASFALAFGEGPADQVLRLWADGKLIFDRTGAIEGSQTVARDGLRMRFYPGDETQLPDPLIASVEGAGSVPAHRGLCYIVFEDFELADYGNRIPNITAEITWRAQPRYPVQRLQFISGPLTTFTRDELAVDWRRGRAFLVATSPAGLRRFTLRNMHEDRQVLATDVITTADGTIGSGFDCLFCGTDGAVYCTLGFGNARPILRIDPDALRETGRFGSYSIALSNGTTRFTYTRRMAMITRGSARYLLTANGTGPRHLGLLNAGKMAYHWHENSIGQNIAALTGGAEGEGWALTGNSSLGQLHRIRVTDDGATRSVGLAFTPSDIDPEATSLNSDYGGLNFDPADGGLVFWCGVDGPGFSDRQYIVKWRPGLGILWRTAVAIWPSHFANRQPVTTARLTGTEFAIARDIGAGGKWRVIKLDLRTGAITLDADGWLNGASGLGGAQVYDGETDSLLAYDPGGRFSRLWLGRAGGDGATLGGILSDLCARGGLAPSDIDVSEMTDTVPGFVLGRQGTLRGAIEPLARAYFFDGVESDDRLAFRKRGRPPAATLSPDLLIPLDGPSSGGSSAGEIWRETRSQEVDLPERVSVLYMDASADYQQGSQSEKRATHPVPTMGSRHQVSVELPMALTPSTARTIAARALYAAWSERCLYEARLPSDYLRLEPTDVVTITLPSGGAIRARLERVDLGADLTLALRAVAQEAGVHDITRQADGGQGRVPVPLGGAPETRLHLPDLPLLRDVDAPVAAVSRAYIFMGGYGSGAWPGAALFRSSDSTSWEFVARNAAQVAHGVTQSALGAPPAVFATDEINSLRVAMTTGGDRLASVSQSAMLDGSNPALLIRADGAPEVLQFREVTPLGGGSYELRGFLRGRRGTDIFVSGHTVGETFLLLEPGAITSTLLSLGDLGLMRYWRAVGLGESLDRTPIEARVHRGRDLMPYAPVHPRAVKVGSDIQITWTRRTRLGGDLRDGTGTVPLSETVEAYEVDILASPGGAVLRTLTTSTPSVTYPAAAIAADFTSPPATLAVRICQMSGSIGRGVPRLATLTLA</sequence>
<evidence type="ECO:0000313" key="2">
    <source>
        <dbReference type="Proteomes" id="UP001203036"/>
    </source>
</evidence>
<protein>
    <submittedName>
        <fullName evidence="1">Phage tail protein</fullName>
    </submittedName>
</protein>
<reference evidence="1" key="1">
    <citation type="submission" date="2022-06" db="EMBL/GenBank/DDBJ databases">
        <title>Lutimaribacter sp. EGI FJ00013, a novel bacterium isolated from a salt lake sediment enrichment.</title>
        <authorList>
            <person name="Gao L."/>
            <person name="Fang B.-Z."/>
            <person name="Li W.-J."/>
        </authorList>
    </citation>
    <scope>NUCLEOTIDE SEQUENCE</scope>
    <source>
        <strain evidence="1">EGI FJ00013</strain>
    </source>
</reference>
<gene>
    <name evidence="1" type="ORF">M8744_16660</name>
</gene>
<keyword evidence="2" id="KW-1185">Reference proteome</keyword>
<dbReference type="EMBL" id="JAMQGO010000017">
    <property type="protein sequence ID" value="MCM2563781.1"/>
    <property type="molecule type" value="Genomic_DNA"/>
</dbReference>
<comment type="caution">
    <text evidence="1">The sequence shown here is derived from an EMBL/GenBank/DDBJ whole genome shotgun (WGS) entry which is preliminary data.</text>
</comment>
<accession>A0ACC6A1A6</accession>